<organism evidence="2 3">
    <name type="scientific">Fusarium oxysporum f. sp. lycopersici (strain 4287 / CBS 123668 / FGSC 9935 / NRRL 34936)</name>
    <name type="common">Fusarium vascular wilt of tomato</name>
    <dbReference type="NCBI Taxonomy" id="426428"/>
    <lineage>
        <taxon>Eukaryota</taxon>
        <taxon>Fungi</taxon>
        <taxon>Dikarya</taxon>
        <taxon>Ascomycota</taxon>
        <taxon>Pezizomycotina</taxon>
        <taxon>Sordariomycetes</taxon>
        <taxon>Hypocreomycetidae</taxon>
        <taxon>Hypocreales</taxon>
        <taxon>Nectriaceae</taxon>
        <taxon>Fusarium</taxon>
        <taxon>Fusarium oxysporum species complex</taxon>
    </lineage>
</organism>
<accession>A0A0J9V1D4</accession>
<gene>
    <name evidence="2" type="ORF">FOXG_19366</name>
</gene>
<protein>
    <submittedName>
        <fullName evidence="2">Uncharacterized protein</fullName>
    </submittedName>
</protein>
<proteinExistence type="predicted"/>
<reference evidence="2" key="2">
    <citation type="journal article" date="2010" name="Nature">
        <title>Comparative genomics reveals mobile pathogenicity chromosomes in Fusarium.</title>
        <authorList>
            <person name="Ma L.J."/>
            <person name="van der Does H.C."/>
            <person name="Borkovich K.A."/>
            <person name="Coleman J.J."/>
            <person name="Daboussi M.J."/>
            <person name="Di Pietro A."/>
            <person name="Dufresne M."/>
            <person name="Freitag M."/>
            <person name="Grabherr M."/>
            <person name="Henrissat B."/>
            <person name="Houterman P.M."/>
            <person name="Kang S."/>
            <person name="Shim W.B."/>
            <person name="Woloshuk C."/>
            <person name="Xie X."/>
            <person name="Xu J.R."/>
            <person name="Antoniw J."/>
            <person name="Baker S.E."/>
            <person name="Bluhm B.H."/>
            <person name="Breakspear A."/>
            <person name="Brown D.W."/>
            <person name="Butchko R.A."/>
            <person name="Chapman S."/>
            <person name="Coulson R."/>
            <person name="Coutinho P.M."/>
            <person name="Danchin E.G."/>
            <person name="Diener A."/>
            <person name="Gale L.R."/>
            <person name="Gardiner D.M."/>
            <person name="Goff S."/>
            <person name="Hammond-Kosack K.E."/>
            <person name="Hilburn K."/>
            <person name="Hua-Van A."/>
            <person name="Jonkers W."/>
            <person name="Kazan K."/>
            <person name="Kodira C.D."/>
            <person name="Koehrsen M."/>
            <person name="Kumar L."/>
            <person name="Lee Y.H."/>
            <person name="Li L."/>
            <person name="Manners J.M."/>
            <person name="Miranda-Saavedra D."/>
            <person name="Mukherjee M."/>
            <person name="Park G."/>
            <person name="Park J."/>
            <person name="Park S.Y."/>
            <person name="Proctor R.H."/>
            <person name="Regev A."/>
            <person name="Ruiz-Roldan M.C."/>
            <person name="Sain D."/>
            <person name="Sakthikumar S."/>
            <person name="Sykes S."/>
            <person name="Schwartz D.C."/>
            <person name="Turgeon B.G."/>
            <person name="Wapinski I."/>
            <person name="Yoder O."/>
            <person name="Young S."/>
            <person name="Zeng Q."/>
            <person name="Zhou S."/>
            <person name="Galagan J."/>
            <person name="Cuomo C.A."/>
            <person name="Kistler H.C."/>
            <person name="Rep M."/>
        </authorList>
    </citation>
    <scope>NUCLEOTIDE SEQUENCE [LARGE SCALE GENOMIC DNA]</scope>
    <source>
        <strain evidence="2">4287</strain>
    </source>
</reference>
<feature type="region of interest" description="Disordered" evidence="1">
    <location>
        <begin position="1"/>
        <end position="23"/>
    </location>
</feature>
<reference evidence="2" key="1">
    <citation type="submission" date="2007-04" db="EMBL/GenBank/DDBJ databases">
        <authorList>
            <consortium name="The Broad Institute Genome Sequencing Platform"/>
            <person name="Birren B."/>
            <person name="Lander E."/>
            <person name="Galagan J."/>
            <person name="Nusbaum C."/>
            <person name="Devon K."/>
            <person name="Ma L.-J."/>
            <person name="Jaffe D."/>
            <person name="Butler J."/>
            <person name="Alvarez P."/>
            <person name="Gnerre S."/>
            <person name="Grabherr M."/>
            <person name="Kleber M."/>
            <person name="Mauceli E."/>
            <person name="Brockman W."/>
            <person name="MacCallum I.A."/>
            <person name="Young S."/>
            <person name="LaButti K."/>
            <person name="DeCaprio D."/>
            <person name="Crawford M."/>
            <person name="Koehrsen M."/>
            <person name="Engels R."/>
            <person name="Montgomery P."/>
            <person name="Pearson M."/>
            <person name="Howarth C."/>
            <person name="Larson L."/>
            <person name="White J."/>
            <person name="O'Leary S."/>
            <person name="Kodira C."/>
            <person name="Zeng Q."/>
            <person name="Yandava C."/>
            <person name="Alvarado L."/>
            <person name="Kistler C."/>
            <person name="Shim W.-B."/>
            <person name="Kang S."/>
            <person name="Woloshuk C."/>
        </authorList>
    </citation>
    <scope>NUCLEOTIDE SEQUENCE</scope>
    <source>
        <strain evidence="2">4287</strain>
    </source>
</reference>
<evidence type="ECO:0000313" key="2">
    <source>
        <dbReference type="EMBL" id="KNB04666.1"/>
    </source>
</evidence>
<evidence type="ECO:0000313" key="3">
    <source>
        <dbReference type="Proteomes" id="UP000009097"/>
    </source>
</evidence>
<dbReference type="GeneID" id="28960072"/>
<dbReference type="KEGG" id="fox:FOXG_19366"/>
<dbReference type="RefSeq" id="XP_018242711.1">
    <property type="nucleotide sequence ID" value="XM_018399579.1"/>
</dbReference>
<name>A0A0J9V1D4_FUSO4</name>
<feature type="compositionally biased region" description="Polar residues" evidence="1">
    <location>
        <begin position="1"/>
        <end position="19"/>
    </location>
</feature>
<evidence type="ECO:0000256" key="1">
    <source>
        <dbReference type="SAM" id="MobiDB-lite"/>
    </source>
</evidence>
<sequence>MASSPSYPHYTSQTQTPWSPGQMDHDAIHALQYNKAVHVLEDHLTAEHRDKLELTVGKNSRQHRLRDHIQQGVLFQSWTENNNQRSWLVSTGNDFNSGSIPSSIPPQASPDPIKLLAQKLFTEEHARLESQQSGG</sequence>
<dbReference type="AlphaFoldDB" id="A0A0J9V1D4"/>
<dbReference type="Proteomes" id="UP000009097">
    <property type="component" value="Unassembled WGS sequence"/>
</dbReference>
<dbReference type="EMBL" id="DS231702">
    <property type="protein sequence ID" value="KNB04666.1"/>
    <property type="molecule type" value="Genomic_DNA"/>
</dbReference>
<dbReference type="VEuPathDB" id="FungiDB:FOXG_19366"/>